<keyword evidence="2" id="KW-0812">Transmembrane</keyword>
<evidence type="ECO:0000256" key="1">
    <source>
        <dbReference type="SAM" id="MobiDB-lite"/>
    </source>
</evidence>
<feature type="region of interest" description="Disordered" evidence="1">
    <location>
        <begin position="345"/>
        <end position="374"/>
    </location>
</feature>
<feature type="transmembrane region" description="Helical" evidence="2">
    <location>
        <begin position="147"/>
        <end position="168"/>
    </location>
</feature>
<feature type="region of interest" description="Disordered" evidence="1">
    <location>
        <begin position="618"/>
        <end position="683"/>
    </location>
</feature>
<sequence length="683" mass="71925">MSTLNVLVINGLNGLTRTRLRVRNIGGRSNRSFATRSRRGFRHVRYGYTDGEALRRVHANTSSWAVVDVDQEGLDLETSSESTILSPRQSGSSAPSISSPNWSALVSGTAFWMLSPSMVQGVAASKVCTTSESGEVKCQDKLSPGTIAAIVVTIVLVISLIIAVIFIIRRTRRRRREAVQSAQWIFQNRHSNKYDQFERPELGLASGGGGGGGSWFLPNYNGNGGIHDKMSGGGSQKIWSAPGTARSIHEKQQSAGPGTAGVIGSGTVVDSGGVTGPRSGLMDAGTGTGTGTGKANHSGRGDSAARSGGPWSAALAWRGFRNWSWMTRSAPGDKMNFRVDPYRYDSRSGAESSSHSGKFEEIDIRSGEKDEERYMSVETGQIEGPKGWEGKYEKFNISLASAPPVGGTVKNAWSGGRGSSLRRNKDATSGNSNSGYGSTTSRSVTQTKATSASGTNTTRSAEVSRQASSAGVSQPSRNVRDGSKSSSSIGRQRSKSGSGRDTMSTGPPPPPSIPSQFNIRGSQSREITPQPHQSPISVTSIPPQLSSAVAIAQAAVRRAEMSPQAFNGIGSGGSSSLGRPPKLKTIPAALTAVISGPDSATIRAPSSPLVASVVTAKDINGSPSNSNPIAPQLPPIPKTPSIPVPLPPQAPESSPSKSKHVRDLSSPRIRTRSQYEEEMFGYF</sequence>
<dbReference type="OrthoDB" id="10632467at2759"/>
<feature type="compositionally biased region" description="Pro residues" evidence="1">
    <location>
        <begin position="631"/>
        <end position="650"/>
    </location>
</feature>
<keyword evidence="4" id="KW-1185">Reference proteome</keyword>
<feature type="region of interest" description="Disordered" evidence="1">
    <location>
        <begin position="80"/>
        <end position="99"/>
    </location>
</feature>
<feature type="region of interest" description="Disordered" evidence="1">
    <location>
        <begin position="279"/>
        <end position="309"/>
    </location>
</feature>
<feature type="compositionally biased region" description="Low complexity" evidence="1">
    <location>
        <begin position="428"/>
        <end position="443"/>
    </location>
</feature>
<feature type="compositionally biased region" description="Polar residues" evidence="1">
    <location>
        <begin position="444"/>
        <end position="477"/>
    </location>
</feature>
<name>A0A4S8MLN1_DENBC</name>
<dbReference type="EMBL" id="ML179063">
    <property type="protein sequence ID" value="THV03757.1"/>
    <property type="molecule type" value="Genomic_DNA"/>
</dbReference>
<organism evidence="3 4">
    <name type="scientific">Dendrothele bispora (strain CBS 962.96)</name>
    <dbReference type="NCBI Taxonomy" id="1314807"/>
    <lineage>
        <taxon>Eukaryota</taxon>
        <taxon>Fungi</taxon>
        <taxon>Dikarya</taxon>
        <taxon>Basidiomycota</taxon>
        <taxon>Agaricomycotina</taxon>
        <taxon>Agaricomycetes</taxon>
        <taxon>Agaricomycetidae</taxon>
        <taxon>Agaricales</taxon>
        <taxon>Agaricales incertae sedis</taxon>
        <taxon>Dendrothele</taxon>
    </lineage>
</organism>
<protein>
    <submittedName>
        <fullName evidence="3">Uncharacterized protein</fullName>
    </submittedName>
</protein>
<feature type="compositionally biased region" description="Low complexity" evidence="1">
    <location>
        <begin position="86"/>
        <end position="99"/>
    </location>
</feature>
<proteinExistence type="predicted"/>
<feature type="compositionally biased region" description="Polar residues" evidence="1">
    <location>
        <begin position="516"/>
        <end position="542"/>
    </location>
</feature>
<feature type="region of interest" description="Disordered" evidence="1">
    <location>
        <begin position="401"/>
        <end position="542"/>
    </location>
</feature>
<keyword evidence="2" id="KW-0472">Membrane</keyword>
<feature type="compositionally biased region" description="Basic and acidic residues" evidence="1">
    <location>
        <begin position="357"/>
        <end position="374"/>
    </location>
</feature>
<evidence type="ECO:0000313" key="4">
    <source>
        <dbReference type="Proteomes" id="UP000297245"/>
    </source>
</evidence>
<feature type="compositionally biased region" description="Low complexity" evidence="1">
    <location>
        <begin position="484"/>
        <end position="501"/>
    </location>
</feature>
<gene>
    <name evidence="3" type="ORF">K435DRAFT_247848</name>
</gene>
<accession>A0A4S8MLN1</accession>
<dbReference type="Proteomes" id="UP000297245">
    <property type="component" value="Unassembled WGS sequence"/>
</dbReference>
<evidence type="ECO:0000313" key="3">
    <source>
        <dbReference type="EMBL" id="THV03757.1"/>
    </source>
</evidence>
<evidence type="ECO:0000256" key="2">
    <source>
        <dbReference type="SAM" id="Phobius"/>
    </source>
</evidence>
<dbReference type="AlphaFoldDB" id="A0A4S8MLN1"/>
<keyword evidence="2" id="KW-1133">Transmembrane helix</keyword>
<reference evidence="3 4" key="1">
    <citation type="journal article" date="2019" name="Nat. Ecol. Evol.">
        <title>Megaphylogeny resolves global patterns of mushroom evolution.</title>
        <authorList>
            <person name="Varga T."/>
            <person name="Krizsan K."/>
            <person name="Foldi C."/>
            <person name="Dima B."/>
            <person name="Sanchez-Garcia M."/>
            <person name="Sanchez-Ramirez S."/>
            <person name="Szollosi G.J."/>
            <person name="Szarkandi J.G."/>
            <person name="Papp V."/>
            <person name="Albert L."/>
            <person name="Andreopoulos W."/>
            <person name="Angelini C."/>
            <person name="Antonin V."/>
            <person name="Barry K.W."/>
            <person name="Bougher N.L."/>
            <person name="Buchanan P."/>
            <person name="Buyck B."/>
            <person name="Bense V."/>
            <person name="Catcheside P."/>
            <person name="Chovatia M."/>
            <person name="Cooper J."/>
            <person name="Damon W."/>
            <person name="Desjardin D."/>
            <person name="Finy P."/>
            <person name="Geml J."/>
            <person name="Haridas S."/>
            <person name="Hughes K."/>
            <person name="Justo A."/>
            <person name="Karasinski D."/>
            <person name="Kautmanova I."/>
            <person name="Kiss B."/>
            <person name="Kocsube S."/>
            <person name="Kotiranta H."/>
            <person name="LaButti K.M."/>
            <person name="Lechner B.E."/>
            <person name="Liimatainen K."/>
            <person name="Lipzen A."/>
            <person name="Lukacs Z."/>
            <person name="Mihaltcheva S."/>
            <person name="Morgado L.N."/>
            <person name="Niskanen T."/>
            <person name="Noordeloos M.E."/>
            <person name="Ohm R.A."/>
            <person name="Ortiz-Santana B."/>
            <person name="Ovrebo C."/>
            <person name="Racz N."/>
            <person name="Riley R."/>
            <person name="Savchenko A."/>
            <person name="Shiryaev A."/>
            <person name="Soop K."/>
            <person name="Spirin V."/>
            <person name="Szebenyi C."/>
            <person name="Tomsovsky M."/>
            <person name="Tulloss R.E."/>
            <person name="Uehling J."/>
            <person name="Grigoriev I.V."/>
            <person name="Vagvolgyi C."/>
            <person name="Papp T."/>
            <person name="Martin F.M."/>
            <person name="Miettinen O."/>
            <person name="Hibbett D.S."/>
            <person name="Nagy L.G."/>
        </authorList>
    </citation>
    <scope>NUCLEOTIDE SEQUENCE [LARGE SCALE GENOMIC DNA]</scope>
    <source>
        <strain evidence="3 4">CBS 962.96</strain>
    </source>
</reference>